<evidence type="ECO:0000313" key="5">
    <source>
        <dbReference type="Proteomes" id="UP000595448"/>
    </source>
</evidence>
<dbReference type="PANTHER" id="PTHR36504:SF1">
    <property type="entry name" value="LIPOPOLYSACCHARIDE EXPORT SYSTEM PROTEIN LPTA"/>
    <property type="match status" value="1"/>
</dbReference>
<dbReference type="PANTHER" id="PTHR36504">
    <property type="entry name" value="LIPOPOLYSACCHARIDE EXPORT SYSTEM PROTEIN LPTA"/>
    <property type="match status" value="1"/>
</dbReference>
<accession>A0ABX7BJB0</accession>
<evidence type="ECO:0000256" key="2">
    <source>
        <dbReference type="SAM" id="SignalP"/>
    </source>
</evidence>
<dbReference type="RefSeq" id="WP_201102022.1">
    <property type="nucleotide sequence ID" value="NZ_CP067977.1"/>
</dbReference>
<dbReference type="InterPro" id="IPR005653">
    <property type="entry name" value="OstA-like_N"/>
</dbReference>
<protein>
    <submittedName>
        <fullName evidence="4">LPS ABC transporter substrate-binding protein LptA</fullName>
    </submittedName>
</protein>
<dbReference type="InterPro" id="IPR052037">
    <property type="entry name" value="LPS_export_LptA"/>
</dbReference>
<feature type="signal peptide" evidence="2">
    <location>
        <begin position="1"/>
        <end position="24"/>
    </location>
</feature>
<sequence>MTKTTMTAALLAIALVAVPTLGGAQSVPGASSRAPIMWGADLLEVEGNTLTLVGNAELLQGQNRLRADRVAGLNQTGDSRLEAAGNVYFVTPEQTIRGDRAVYTTGNDTIVVTGDVILTQGQNVLTGSRLTYNTRTGSARVEGAPTAAGNRVQGVFYPEGND</sequence>
<feature type="chain" id="PRO_5047231080" evidence="2">
    <location>
        <begin position="25"/>
        <end position="162"/>
    </location>
</feature>
<dbReference type="Pfam" id="PF03968">
    <property type="entry name" value="LptD_N"/>
    <property type="match status" value="1"/>
</dbReference>
<proteinExistence type="predicted"/>
<keyword evidence="1 2" id="KW-0732">Signal</keyword>
<feature type="domain" description="Organic solvent tolerance-like N-terminal" evidence="3">
    <location>
        <begin position="47"/>
        <end position="137"/>
    </location>
</feature>
<dbReference type="Gene3D" id="2.60.450.10">
    <property type="entry name" value="Lipopolysaccharide (LPS) transport protein A like domain"/>
    <property type="match status" value="1"/>
</dbReference>
<evidence type="ECO:0000313" key="4">
    <source>
        <dbReference type="EMBL" id="QQQ17648.1"/>
    </source>
</evidence>
<reference evidence="4 5" key="1">
    <citation type="submission" date="2021-01" db="EMBL/GenBank/DDBJ databases">
        <title>Brevundimonas vitis sp. nov., an bacterium isolated from grape (Vitis vinifera).</title>
        <authorList>
            <person name="Jiang L."/>
            <person name="Lee J."/>
        </authorList>
    </citation>
    <scope>NUCLEOTIDE SEQUENCE [LARGE SCALE GENOMIC DNA]</scope>
    <source>
        <strain evidence="4 5">GRTSA-9</strain>
    </source>
</reference>
<keyword evidence="5" id="KW-1185">Reference proteome</keyword>
<evidence type="ECO:0000256" key="1">
    <source>
        <dbReference type="ARBA" id="ARBA00022729"/>
    </source>
</evidence>
<name>A0ABX7BJB0_9CAUL</name>
<evidence type="ECO:0000259" key="3">
    <source>
        <dbReference type="Pfam" id="PF03968"/>
    </source>
</evidence>
<dbReference type="EMBL" id="CP067977">
    <property type="protein sequence ID" value="QQQ17648.1"/>
    <property type="molecule type" value="Genomic_DNA"/>
</dbReference>
<dbReference type="Proteomes" id="UP000595448">
    <property type="component" value="Chromosome"/>
</dbReference>
<organism evidence="4 5">
    <name type="scientific">Brevundimonas vitisensis</name>
    <dbReference type="NCBI Taxonomy" id="2800818"/>
    <lineage>
        <taxon>Bacteria</taxon>
        <taxon>Pseudomonadati</taxon>
        <taxon>Pseudomonadota</taxon>
        <taxon>Alphaproteobacteria</taxon>
        <taxon>Caulobacterales</taxon>
        <taxon>Caulobacteraceae</taxon>
        <taxon>Brevundimonas</taxon>
    </lineage>
</organism>
<gene>
    <name evidence="4" type="ORF">JIP62_09885</name>
</gene>